<protein>
    <submittedName>
        <fullName evidence="1">Uncharacterized protein</fullName>
    </submittedName>
</protein>
<dbReference type="AlphaFoldDB" id="A0AAW2YLB3"/>
<gene>
    <name evidence="1" type="ORF">AKO1_008502</name>
</gene>
<reference evidence="1 2" key="1">
    <citation type="submission" date="2024-03" db="EMBL/GenBank/DDBJ databases">
        <title>The Acrasis kona genome and developmental transcriptomes reveal deep origins of eukaryotic multicellular pathways.</title>
        <authorList>
            <person name="Sheikh S."/>
            <person name="Fu C.-J."/>
            <person name="Brown M.W."/>
            <person name="Baldauf S.L."/>
        </authorList>
    </citation>
    <scope>NUCLEOTIDE SEQUENCE [LARGE SCALE GENOMIC DNA]</scope>
    <source>
        <strain evidence="1 2">ATCC MYA-3509</strain>
    </source>
</reference>
<accession>A0AAW2YLB3</accession>
<evidence type="ECO:0000313" key="1">
    <source>
        <dbReference type="EMBL" id="KAL0477434.1"/>
    </source>
</evidence>
<dbReference type="EMBL" id="JAOPGA020000172">
    <property type="protein sequence ID" value="KAL0477434.1"/>
    <property type="molecule type" value="Genomic_DNA"/>
</dbReference>
<evidence type="ECO:0000313" key="2">
    <source>
        <dbReference type="Proteomes" id="UP001431209"/>
    </source>
</evidence>
<proteinExistence type="predicted"/>
<dbReference type="Proteomes" id="UP001431209">
    <property type="component" value="Unassembled WGS sequence"/>
</dbReference>
<organism evidence="1 2">
    <name type="scientific">Acrasis kona</name>
    <dbReference type="NCBI Taxonomy" id="1008807"/>
    <lineage>
        <taxon>Eukaryota</taxon>
        <taxon>Discoba</taxon>
        <taxon>Heterolobosea</taxon>
        <taxon>Tetramitia</taxon>
        <taxon>Eutetramitia</taxon>
        <taxon>Acrasidae</taxon>
        <taxon>Acrasis</taxon>
    </lineage>
</organism>
<name>A0AAW2YLB3_9EUKA</name>
<sequence>MQHQQVTDLLVFLLFVVLNYDQVWTSFITYGCGLVMLLVSSDGYMNASDNKLKSAIRDLLLACLDQRWLPIPCRIVAARALERLVQRVSDAGQEDFVDPDVLKGLIKTAGDHQVQEILTRALLILDRTATILGFELSEEQPLQRINASLRGAATVFKVRGWIFGWMGVYFESSGRHVPYSELSNITTTHNSIILNHDDRSRSRLDQLSAYDTEAFRNFTPVVQHFQWPVENDNKMVGLVETLGKRLGEMFERVHEKLDSLTQDQSQIRFKGSLR</sequence>
<keyword evidence="2" id="KW-1185">Reference proteome</keyword>
<comment type="caution">
    <text evidence="1">The sequence shown here is derived from an EMBL/GenBank/DDBJ whole genome shotgun (WGS) entry which is preliminary data.</text>
</comment>